<dbReference type="PRINTS" id="PR00039">
    <property type="entry name" value="HTHLYSR"/>
</dbReference>
<dbReference type="OrthoDB" id="1631201at2"/>
<evidence type="ECO:0000256" key="3">
    <source>
        <dbReference type="ARBA" id="ARBA00023125"/>
    </source>
</evidence>
<reference evidence="6 7" key="1">
    <citation type="submission" date="2018-10" db="EMBL/GenBank/DDBJ databases">
        <title>Xanthobacter tagetidis genome sequencing and assembly.</title>
        <authorList>
            <person name="Maclea K.S."/>
            <person name="Goen A.E."/>
            <person name="Fatima S.A."/>
        </authorList>
    </citation>
    <scope>NUCLEOTIDE SEQUENCE [LARGE SCALE GENOMIC DNA]</scope>
    <source>
        <strain evidence="6 7">ATCC 700314</strain>
    </source>
</reference>
<evidence type="ECO:0000313" key="6">
    <source>
        <dbReference type="EMBL" id="RLP75161.1"/>
    </source>
</evidence>
<dbReference type="GO" id="GO:0003700">
    <property type="term" value="F:DNA-binding transcription factor activity"/>
    <property type="evidence" value="ECO:0007669"/>
    <property type="project" value="InterPro"/>
</dbReference>
<keyword evidence="2" id="KW-0805">Transcription regulation</keyword>
<dbReference type="PANTHER" id="PTHR30579">
    <property type="entry name" value="TRANSCRIPTIONAL REGULATOR"/>
    <property type="match status" value="1"/>
</dbReference>
<evidence type="ECO:0000259" key="5">
    <source>
        <dbReference type="PROSITE" id="PS50931"/>
    </source>
</evidence>
<dbReference type="Pfam" id="PF00126">
    <property type="entry name" value="HTH_1"/>
    <property type="match status" value="1"/>
</dbReference>
<comment type="caution">
    <text evidence="6">The sequence shown here is derived from an EMBL/GenBank/DDBJ whole genome shotgun (WGS) entry which is preliminary data.</text>
</comment>
<evidence type="ECO:0000256" key="2">
    <source>
        <dbReference type="ARBA" id="ARBA00023015"/>
    </source>
</evidence>
<dbReference type="Gene3D" id="1.10.10.10">
    <property type="entry name" value="Winged helix-like DNA-binding domain superfamily/Winged helix DNA-binding domain"/>
    <property type="match status" value="1"/>
</dbReference>
<protein>
    <submittedName>
        <fullName evidence="6">LysR family transcriptional regulator</fullName>
    </submittedName>
</protein>
<sequence>MSDEIKFILLCTKPNFIYQAMSRSLEIGLLRTFVLLVEEKSVTKVARRLNRTQPAISLQIRRLEEAAGFPLFEADLRHLRLSRHGEMLLPHARTMLRLDEEARLRLAADEVEGRVTLGCPDLYAAFLLPETLARFRASYPAVEVTVRCALSRQLAEDMSDGLVDVAIATRMPGVAPRVGIGTVLRPEALVWLGAEGGTAHRADPLPLAMLPDGNLYRDFALAALDRIGRRWRIACISESIAGLQAMALADAAVCVLAQSVRTPGLAALPPSGGLPALESVDLILWQRHPGGSPAADHLAAHIRRDVSAGR</sequence>
<dbReference type="InterPro" id="IPR000847">
    <property type="entry name" value="LysR_HTH_N"/>
</dbReference>
<keyword evidence="3" id="KW-0238">DNA-binding</keyword>
<dbReference type="InterPro" id="IPR005119">
    <property type="entry name" value="LysR_subst-bd"/>
</dbReference>
<organism evidence="6 7">
    <name type="scientific">Xanthobacter tagetidis</name>
    <dbReference type="NCBI Taxonomy" id="60216"/>
    <lineage>
        <taxon>Bacteria</taxon>
        <taxon>Pseudomonadati</taxon>
        <taxon>Pseudomonadota</taxon>
        <taxon>Alphaproteobacteria</taxon>
        <taxon>Hyphomicrobiales</taxon>
        <taxon>Xanthobacteraceae</taxon>
        <taxon>Xanthobacter</taxon>
    </lineage>
</organism>
<keyword evidence="4" id="KW-0804">Transcription</keyword>
<comment type="similarity">
    <text evidence="1">Belongs to the LysR transcriptional regulatory family.</text>
</comment>
<dbReference type="InterPro" id="IPR036390">
    <property type="entry name" value="WH_DNA-bd_sf"/>
</dbReference>
<dbReference type="Pfam" id="PF03466">
    <property type="entry name" value="LysR_substrate"/>
    <property type="match status" value="1"/>
</dbReference>
<evidence type="ECO:0000313" key="7">
    <source>
        <dbReference type="Proteomes" id="UP000269692"/>
    </source>
</evidence>
<dbReference type="InterPro" id="IPR036388">
    <property type="entry name" value="WH-like_DNA-bd_sf"/>
</dbReference>
<dbReference type="AlphaFoldDB" id="A0A3L7A6G9"/>
<dbReference type="InterPro" id="IPR050176">
    <property type="entry name" value="LTTR"/>
</dbReference>
<evidence type="ECO:0000256" key="4">
    <source>
        <dbReference type="ARBA" id="ARBA00023163"/>
    </source>
</evidence>
<dbReference type="GO" id="GO:0003677">
    <property type="term" value="F:DNA binding"/>
    <property type="evidence" value="ECO:0007669"/>
    <property type="project" value="UniProtKB-KW"/>
</dbReference>
<accession>A0A3L7A6G9</accession>
<dbReference type="EMBL" id="RCTF01000016">
    <property type="protein sequence ID" value="RLP75161.1"/>
    <property type="molecule type" value="Genomic_DNA"/>
</dbReference>
<keyword evidence="7" id="KW-1185">Reference proteome</keyword>
<dbReference type="PROSITE" id="PS50931">
    <property type="entry name" value="HTH_LYSR"/>
    <property type="match status" value="1"/>
</dbReference>
<proteinExistence type="inferred from homology"/>
<feature type="domain" description="HTH lysR-type" evidence="5">
    <location>
        <begin position="25"/>
        <end position="82"/>
    </location>
</feature>
<dbReference type="SUPFAM" id="SSF53850">
    <property type="entry name" value="Periplasmic binding protein-like II"/>
    <property type="match status" value="1"/>
</dbReference>
<dbReference type="Gene3D" id="3.40.190.10">
    <property type="entry name" value="Periplasmic binding protein-like II"/>
    <property type="match status" value="2"/>
</dbReference>
<dbReference type="PANTHER" id="PTHR30579:SF7">
    <property type="entry name" value="HTH-TYPE TRANSCRIPTIONAL REGULATOR LRHA-RELATED"/>
    <property type="match status" value="1"/>
</dbReference>
<name>A0A3L7A6G9_9HYPH</name>
<dbReference type="SUPFAM" id="SSF46785">
    <property type="entry name" value="Winged helix' DNA-binding domain"/>
    <property type="match status" value="1"/>
</dbReference>
<dbReference type="Proteomes" id="UP000269692">
    <property type="component" value="Unassembled WGS sequence"/>
</dbReference>
<gene>
    <name evidence="6" type="ORF">D9R14_17425</name>
</gene>
<evidence type="ECO:0000256" key="1">
    <source>
        <dbReference type="ARBA" id="ARBA00009437"/>
    </source>
</evidence>